<dbReference type="PANTHER" id="PTHR11909">
    <property type="entry name" value="CASEIN KINASE-RELATED"/>
    <property type="match status" value="1"/>
</dbReference>
<dbReference type="InterPro" id="IPR011009">
    <property type="entry name" value="Kinase-like_dom_sf"/>
</dbReference>
<dbReference type="AlphaFoldDB" id="A0A183GVU1"/>
<accession>A0A183GVU1</accession>
<dbReference type="GO" id="GO:0005524">
    <property type="term" value="F:ATP binding"/>
    <property type="evidence" value="ECO:0007669"/>
    <property type="project" value="InterPro"/>
</dbReference>
<feature type="domain" description="Protein kinase" evidence="1">
    <location>
        <begin position="1"/>
        <end position="131"/>
    </location>
</feature>
<dbReference type="WBParaSite" id="HPBE_0002681101-mRNA-1">
    <property type="protein sequence ID" value="HPBE_0002681101-mRNA-1"/>
    <property type="gene ID" value="HPBE_0002681101"/>
</dbReference>
<evidence type="ECO:0000313" key="2">
    <source>
        <dbReference type="Proteomes" id="UP000050761"/>
    </source>
</evidence>
<dbReference type="Pfam" id="PF00069">
    <property type="entry name" value="Pkinase"/>
    <property type="match status" value="1"/>
</dbReference>
<proteinExistence type="predicted"/>
<dbReference type="SUPFAM" id="SSF56112">
    <property type="entry name" value="Protein kinase-like (PK-like)"/>
    <property type="match status" value="1"/>
</dbReference>
<dbReference type="InterPro" id="IPR050235">
    <property type="entry name" value="CK1_Ser-Thr_kinase"/>
</dbReference>
<name>A0A183GVU1_HELPZ</name>
<reference evidence="3" key="1">
    <citation type="submission" date="2019-09" db="UniProtKB">
        <authorList>
            <consortium name="WormBaseParasite"/>
        </authorList>
    </citation>
    <scope>IDENTIFICATION</scope>
</reference>
<dbReference type="InterPro" id="IPR000719">
    <property type="entry name" value="Prot_kinase_dom"/>
</dbReference>
<dbReference type="PROSITE" id="PS50011">
    <property type="entry name" value="PROTEIN_KINASE_DOM"/>
    <property type="match status" value="1"/>
</dbReference>
<dbReference type="GO" id="GO:0004672">
    <property type="term" value="F:protein kinase activity"/>
    <property type="evidence" value="ECO:0007669"/>
    <property type="project" value="InterPro"/>
</dbReference>
<dbReference type="Gene3D" id="1.10.510.10">
    <property type="entry name" value="Transferase(Phosphotransferase) domain 1"/>
    <property type="match status" value="1"/>
</dbReference>
<protein>
    <submittedName>
        <fullName evidence="3">Protein kinase domain-containing protein</fullName>
    </submittedName>
</protein>
<sequence length="131" mass="15765">LWDLRMESVDRRFSMPTSIRAAEQTLSGIRDLHICGYLHRDIKPPNFAIGREEDNAQQTIFILDFGLCRRYRTDEKDLRYMREKAAFRGTTRYASISALEMKDQCRKDDIEAWWYMILEWMIGQLPWKHCR</sequence>
<organism evidence="2 3">
    <name type="scientific">Heligmosomoides polygyrus</name>
    <name type="common">Parasitic roundworm</name>
    <dbReference type="NCBI Taxonomy" id="6339"/>
    <lineage>
        <taxon>Eukaryota</taxon>
        <taxon>Metazoa</taxon>
        <taxon>Ecdysozoa</taxon>
        <taxon>Nematoda</taxon>
        <taxon>Chromadorea</taxon>
        <taxon>Rhabditida</taxon>
        <taxon>Rhabditina</taxon>
        <taxon>Rhabditomorpha</taxon>
        <taxon>Strongyloidea</taxon>
        <taxon>Heligmosomidae</taxon>
        <taxon>Heligmosomoides</taxon>
    </lineage>
</organism>
<keyword evidence="2" id="KW-1185">Reference proteome</keyword>
<dbReference type="Proteomes" id="UP000050761">
    <property type="component" value="Unassembled WGS sequence"/>
</dbReference>
<evidence type="ECO:0000313" key="3">
    <source>
        <dbReference type="WBParaSite" id="HPBE_0002681101-mRNA-1"/>
    </source>
</evidence>
<evidence type="ECO:0000259" key="1">
    <source>
        <dbReference type="PROSITE" id="PS50011"/>
    </source>
</evidence>